<protein>
    <submittedName>
        <fullName evidence="2">Uncharacterized protein</fullName>
    </submittedName>
</protein>
<feature type="transmembrane region" description="Helical" evidence="1">
    <location>
        <begin position="81"/>
        <end position="98"/>
    </location>
</feature>
<feature type="transmembrane region" description="Helical" evidence="1">
    <location>
        <begin position="40"/>
        <end position="60"/>
    </location>
</feature>
<evidence type="ECO:0000256" key="1">
    <source>
        <dbReference type="SAM" id="Phobius"/>
    </source>
</evidence>
<organism evidence="2 3">
    <name type="scientific">Helicobacter didelphidarum</name>
    <dbReference type="NCBI Taxonomy" id="2040648"/>
    <lineage>
        <taxon>Bacteria</taxon>
        <taxon>Pseudomonadati</taxon>
        <taxon>Campylobacterota</taxon>
        <taxon>Epsilonproteobacteria</taxon>
        <taxon>Campylobacterales</taxon>
        <taxon>Helicobacteraceae</taxon>
        <taxon>Helicobacter</taxon>
    </lineage>
</organism>
<dbReference type="AlphaFoldDB" id="A0A3D8I7Z5"/>
<name>A0A3D8I7Z5_9HELI</name>
<feature type="transmembrane region" description="Helical" evidence="1">
    <location>
        <begin position="104"/>
        <end position="121"/>
    </location>
</feature>
<gene>
    <name evidence="2" type="ORF">CQA53_10400</name>
</gene>
<accession>A0A3D8I7Z5</accession>
<dbReference type="Proteomes" id="UP000256379">
    <property type="component" value="Unassembled WGS sequence"/>
</dbReference>
<evidence type="ECO:0000313" key="3">
    <source>
        <dbReference type="Proteomes" id="UP000256379"/>
    </source>
</evidence>
<evidence type="ECO:0000313" key="2">
    <source>
        <dbReference type="EMBL" id="RDU61272.1"/>
    </source>
</evidence>
<dbReference type="OrthoDB" id="5324802at2"/>
<reference evidence="2 3" key="1">
    <citation type="submission" date="2018-04" db="EMBL/GenBank/DDBJ databases">
        <title>Novel Campyloabacter and Helicobacter Species and Strains.</title>
        <authorList>
            <person name="Mannion A.J."/>
            <person name="Shen Z."/>
            <person name="Fox J.G."/>
        </authorList>
    </citation>
    <scope>NUCLEOTIDE SEQUENCE [LARGE SCALE GENOMIC DNA]</scope>
    <source>
        <strain evidence="2 3">MIT 17-337</strain>
    </source>
</reference>
<keyword evidence="1" id="KW-0812">Transmembrane</keyword>
<keyword evidence="1" id="KW-1133">Transmembrane helix</keyword>
<dbReference type="RefSeq" id="WP_115543896.1">
    <property type="nucleotide sequence ID" value="NZ_NXLQ01000065.1"/>
</dbReference>
<comment type="caution">
    <text evidence="2">The sequence shown here is derived from an EMBL/GenBank/DDBJ whole genome shotgun (WGS) entry which is preliminary data.</text>
</comment>
<keyword evidence="3" id="KW-1185">Reference proteome</keyword>
<feature type="transmembrane region" description="Helical" evidence="1">
    <location>
        <begin position="7"/>
        <end position="28"/>
    </location>
</feature>
<proteinExistence type="predicted"/>
<sequence>MKTYFKILYIGWLGFCLLVFVMYLGMAYQPHFFEGLLGSIVLAITPYLYFLCIFKIPVDFEIYCNKNNQNINDFKFFFKKYALYFLIPIIALMVFIVFKNSVISSVLLCGLPFLWLYAVWIKKFIMFYIAKFWR</sequence>
<keyword evidence="1" id="KW-0472">Membrane</keyword>
<dbReference type="EMBL" id="NXLQ01000065">
    <property type="protein sequence ID" value="RDU61272.1"/>
    <property type="molecule type" value="Genomic_DNA"/>
</dbReference>